<keyword evidence="2" id="KW-1185">Reference proteome</keyword>
<feature type="compositionally biased region" description="Polar residues" evidence="1">
    <location>
        <begin position="92"/>
        <end position="102"/>
    </location>
</feature>
<name>A0A9J2QB49_ASCLU</name>
<protein>
    <submittedName>
        <fullName evidence="3">Uncharacterized protein</fullName>
    </submittedName>
</protein>
<proteinExistence type="predicted"/>
<reference evidence="3" key="1">
    <citation type="submission" date="2023-03" db="UniProtKB">
        <authorList>
            <consortium name="WormBaseParasite"/>
        </authorList>
    </citation>
    <scope>IDENTIFICATION</scope>
</reference>
<sequence length="141" mass="16079">MFRLRKNYVFYCEETMIFCIYFEYKYSSIYSCVSICYYYSDIVLSPLKMADASKKKDGKSSDSGNSSGRSAALQKSRSSSRKSEGSRIRSKMPSNVAPSPQRGQLKKLFMKLGEKVGVMEKTEYTGRFNDACTDVDDYKVC</sequence>
<dbReference type="WBParaSite" id="ALUE_0001921701-mRNA-1">
    <property type="protein sequence ID" value="ALUE_0001921701-mRNA-1"/>
    <property type="gene ID" value="ALUE_0001921701"/>
</dbReference>
<evidence type="ECO:0000313" key="3">
    <source>
        <dbReference type="WBParaSite" id="ALUE_0001921701-mRNA-1"/>
    </source>
</evidence>
<organism evidence="2 3">
    <name type="scientific">Ascaris lumbricoides</name>
    <name type="common">Giant roundworm</name>
    <dbReference type="NCBI Taxonomy" id="6252"/>
    <lineage>
        <taxon>Eukaryota</taxon>
        <taxon>Metazoa</taxon>
        <taxon>Ecdysozoa</taxon>
        <taxon>Nematoda</taxon>
        <taxon>Chromadorea</taxon>
        <taxon>Rhabditida</taxon>
        <taxon>Spirurina</taxon>
        <taxon>Ascaridomorpha</taxon>
        <taxon>Ascaridoidea</taxon>
        <taxon>Ascarididae</taxon>
        <taxon>Ascaris</taxon>
    </lineage>
</organism>
<evidence type="ECO:0000256" key="1">
    <source>
        <dbReference type="SAM" id="MobiDB-lite"/>
    </source>
</evidence>
<accession>A0A9J2QB49</accession>
<dbReference type="AlphaFoldDB" id="A0A9J2QB49"/>
<evidence type="ECO:0000313" key="2">
    <source>
        <dbReference type="Proteomes" id="UP000036681"/>
    </source>
</evidence>
<feature type="compositionally biased region" description="Low complexity" evidence="1">
    <location>
        <begin position="61"/>
        <end position="77"/>
    </location>
</feature>
<feature type="region of interest" description="Disordered" evidence="1">
    <location>
        <begin position="53"/>
        <end position="104"/>
    </location>
</feature>
<dbReference type="Proteomes" id="UP000036681">
    <property type="component" value="Unplaced"/>
</dbReference>